<dbReference type="Pfam" id="PF25455">
    <property type="entry name" value="Beta-barrel_CAF17_C"/>
    <property type="match status" value="1"/>
</dbReference>
<dbReference type="InterPro" id="IPR006222">
    <property type="entry name" value="GCVT_N"/>
</dbReference>
<organism evidence="6 7">
    <name type="scientific">Ignelater luminosus</name>
    <name type="common">Cucubano</name>
    <name type="synonym">Pyrophorus luminosus</name>
    <dbReference type="NCBI Taxonomy" id="2038154"/>
    <lineage>
        <taxon>Eukaryota</taxon>
        <taxon>Metazoa</taxon>
        <taxon>Ecdysozoa</taxon>
        <taxon>Arthropoda</taxon>
        <taxon>Hexapoda</taxon>
        <taxon>Insecta</taxon>
        <taxon>Pterygota</taxon>
        <taxon>Neoptera</taxon>
        <taxon>Endopterygota</taxon>
        <taxon>Coleoptera</taxon>
        <taxon>Polyphaga</taxon>
        <taxon>Elateriformia</taxon>
        <taxon>Elateroidea</taxon>
        <taxon>Elateridae</taxon>
        <taxon>Agrypninae</taxon>
        <taxon>Pyrophorini</taxon>
        <taxon>Ignelater</taxon>
    </lineage>
</organism>
<evidence type="ECO:0000256" key="1">
    <source>
        <dbReference type="ARBA" id="ARBA00004173"/>
    </source>
</evidence>
<evidence type="ECO:0000259" key="5">
    <source>
        <dbReference type="Pfam" id="PF25455"/>
    </source>
</evidence>
<feature type="domain" description="CAF17 C-terminal" evidence="5">
    <location>
        <begin position="276"/>
        <end position="346"/>
    </location>
</feature>
<dbReference type="PANTHER" id="PTHR22602:SF0">
    <property type="entry name" value="TRANSFERASE CAF17, MITOCHONDRIAL-RELATED"/>
    <property type="match status" value="1"/>
</dbReference>
<keyword evidence="7" id="KW-1185">Reference proteome</keyword>
<evidence type="ECO:0000256" key="2">
    <source>
        <dbReference type="ARBA" id="ARBA00022946"/>
    </source>
</evidence>
<evidence type="ECO:0000313" key="7">
    <source>
        <dbReference type="Proteomes" id="UP000801492"/>
    </source>
</evidence>
<dbReference type="InterPro" id="IPR045179">
    <property type="entry name" value="YgfZ/GcvT"/>
</dbReference>
<keyword evidence="3" id="KW-0496">Mitochondrion</keyword>
<dbReference type="SUPFAM" id="SSF103025">
    <property type="entry name" value="Folate-binding domain"/>
    <property type="match status" value="1"/>
</dbReference>
<dbReference type="Gene3D" id="3.30.1360.120">
    <property type="entry name" value="Probable tRNA modification gtpase trme, domain 1"/>
    <property type="match status" value="1"/>
</dbReference>
<dbReference type="Pfam" id="PF01571">
    <property type="entry name" value="GCV_T"/>
    <property type="match status" value="1"/>
</dbReference>
<proteinExistence type="predicted"/>
<gene>
    <name evidence="6" type="ORF">ILUMI_04797</name>
</gene>
<dbReference type="AlphaFoldDB" id="A0A8K0DDL1"/>
<dbReference type="GO" id="GO:0016226">
    <property type="term" value="P:iron-sulfur cluster assembly"/>
    <property type="evidence" value="ECO:0007669"/>
    <property type="project" value="TreeGrafter"/>
</dbReference>
<keyword evidence="2" id="KW-0809">Transit peptide</keyword>
<protein>
    <recommendedName>
        <fullName evidence="8">Aminomethyltransferase folate-binding domain-containing protein</fullName>
    </recommendedName>
</protein>
<dbReference type="InterPro" id="IPR017703">
    <property type="entry name" value="YgfZ/GCV_T_CS"/>
</dbReference>
<reference evidence="6" key="1">
    <citation type="submission" date="2019-08" db="EMBL/GenBank/DDBJ databases">
        <title>The genome of the North American firefly Photinus pyralis.</title>
        <authorList>
            <consortium name="Photinus pyralis genome working group"/>
            <person name="Fallon T.R."/>
            <person name="Sander Lower S.E."/>
            <person name="Weng J.-K."/>
        </authorList>
    </citation>
    <scope>NUCLEOTIDE SEQUENCE</scope>
    <source>
        <strain evidence="6">TRF0915ILg1</strain>
        <tissue evidence="6">Whole body</tissue>
    </source>
</reference>
<evidence type="ECO:0000259" key="4">
    <source>
        <dbReference type="Pfam" id="PF01571"/>
    </source>
</evidence>
<dbReference type="Proteomes" id="UP000801492">
    <property type="component" value="Unassembled WGS sequence"/>
</dbReference>
<name>A0A8K0DDL1_IGNLU</name>
<dbReference type="NCBIfam" id="TIGR03317">
    <property type="entry name" value="ygfZ_signature"/>
    <property type="match status" value="1"/>
</dbReference>
<comment type="caution">
    <text evidence="6">The sequence shown here is derived from an EMBL/GenBank/DDBJ whole genome shotgun (WGS) entry which is preliminary data.</text>
</comment>
<dbReference type="EMBL" id="VTPC01001672">
    <property type="protein sequence ID" value="KAF2901386.1"/>
    <property type="molecule type" value="Genomic_DNA"/>
</dbReference>
<evidence type="ECO:0000313" key="6">
    <source>
        <dbReference type="EMBL" id="KAF2901386.1"/>
    </source>
</evidence>
<dbReference type="InterPro" id="IPR027266">
    <property type="entry name" value="TrmE/GcvT-like"/>
</dbReference>
<accession>A0A8K0DDL1</accession>
<sequence length="361" mass="40924">MFHVRNLIRLCNTQCLSSGPPTNILEHLKERSLLRVSGSEASDFLQGLITNDIHHLEHGVGSMYTMFLNTKGRVMYDSIIYRTSEDNSFLIECDKQVLGTLQKHLKMYKVKRKIDVTSLENEFNVYALFNPGKVIRNDKSKNDSSSQKLDGLIVPCTSLKENLSETSNTCKIYRDLLIYRDPRTVNLGTRIIAPVTSDIQKQISEIFSISDKPTIEHTYRWFRYNLGVGEGINDLPPGNCFPLEANCDYLHGVSFHKGCYIGQELTARTHHTGVVRKRLMPLHFSKIVTKLPNENTIMHENVNLGKIRGVEGNVGLGLLRIAKALEFKEITVGDGIAITEKPSWWPLEAPKERISVQKVLK</sequence>
<evidence type="ECO:0008006" key="8">
    <source>
        <dbReference type="Google" id="ProtNLM"/>
    </source>
</evidence>
<dbReference type="PANTHER" id="PTHR22602">
    <property type="entry name" value="TRANSFERASE CAF17, MITOCHONDRIAL-RELATED"/>
    <property type="match status" value="1"/>
</dbReference>
<dbReference type="OrthoDB" id="191995at2759"/>
<dbReference type="GO" id="GO:0005759">
    <property type="term" value="C:mitochondrial matrix"/>
    <property type="evidence" value="ECO:0007669"/>
    <property type="project" value="TreeGrafter"/>
</dbReference>
<comment type="subcellular location">
    <subcellularLocation>
        <location evidence="1">Mitochondrion</location>
    </subcellularLocation>
</comment>
<dbReference type="InterPro" id="IPR057460">
    <property type="entry name" value="CAF17_C"/>
</dbReference>
<feature type="domain" description="GCVT N-terminal" evidence="4">
    <location>
        <begin position="34"/>
        <end position="128"/>
    </location>
</feature>
<evidence type="ECO:0000256" key="3">
    <source>
        <dbReference type="ARBA" id="ARBA00023128"/>
    </source>
</evidence>